<dbReference type="eggNOG" id="KOG1055">
    <property type="taxonomic scope" value="Eukaryota"/>
</dbReference>
<dbReference type="Gene3D" id="3.40.50.2300">
    <property type="match status" value="1"/>
</dbReference>
<reference evidence="12 13" key="1">
    <citation type="journal article" date="2007" name="Science">
        <title>Sea anemone genome reveals ancestral eumetazoan gene repertoire and genomic organization.</title>
        <authorList>
            <person name="Putnam N.H."/>
            <person name="Srivastava M."/>
            <person name="Hellsten U."/>
            <person name="Dirks B."/>
            <person name="Chapman J."/>
            <person name="Salamov A."/>
            <person name="Terry A."/>
            <person name="Shapiro H."/>
            <person name="Lindquist E."/>
            <person name="Kapitonov V.V."/>
            <person name="Jurka J."/>
            <person name="Genikhovich G."/>
            <person name="Grigoriev I.V."/>
            <person name="Lucas S.M."/>
            <person name="Steele R.E."/>
            <person name="Finnerty J.R."/>
            <person name="Technau U."/>
            <person name="Martindale M.Q."/>
            <person name="Rokhsar D.S."/>
        </authorList>
    </citation>
    <scope>NUCLEOTIDE SEQUENCE [LARGE SCALE GENOMIC DNA]</scope>
    <source>
        <strain evidence="13">CH2 X CH6</strain>
    </source>
</reference>
<feature type="transmembrane region" description="Helical" evidence="9">
    <location>
        <begin position="238"/>
        <end position="259"/>
    </location>
</feature>
<feature type="non-terminal residue" evidence="12">
    <location>
        <position position="276"/>
    </location>
</feature>
<dbReference type="InterPro" id="IPR017978">
    <property type="entry name" value="GPCR_3_C"/>
</dbReference>
<evidence type="ECO:0000256" key="8">
    <source>
        <dbReference type="ARBA" id="ARBA00023224"/>
    </source>
</evidence>
<dbReference type="GO" id="GO:0038039">
    <property type="term" value="C:G protein-coupled receptor heterodimeric complex"/>
    <property type="evidence" value="ECO:0000318"/>
    <property type="project" value="GO_Central"/>
</dbReference>
<evidence type="ECO:0000259" key="10">
    <source>
        <dbReference type="Pfam" id="PF00003"/>
    </source>
</evidence>
<keyword evidence="2 9" id="KW-0812">Transmembrane</keyword>
<evidence type="ECO:0000256" key="6">
    <source>
        <dbReference type="ARBA" id="ARBA00023170"/>
    </source>
</evidence>
<keyword evidence="5 9" id="KW-0472">Membrane</keyword>
<evidence type="ECO:0000256" key="2">
    <source>
        <dbReference type="ARBA" id="ARBA00022692"/>
    </source>
</evidence>
<dbReference type="OMA" id="DSTWAMA"/>
<dbReference type="Pfam" id="PF01094">
    <property type="entry name" value="ANF_receptor"/>
    <property type="match status" value="1"/>
</dbReference>
<evidence type="ECO:0000256" key="7">
    <source>
        <dbReference type="ARBA" id="ARBA00023180"/>
    </source>
</evidence>
<comment type="subcellular location">
    <subcellularLocation>
        <location evidence="1">Membrane</location>
        <topology evidence="1">Multi-pass membrane protein</topology>
    </subcellularLocation>
</comment>
<dbReference type="STRING" id="45351.A7S035"/>
<dbReference type="GO" id="GO:0007214">
    <property type="term" value="P:gamma-aminobutyric acid signaling pathway"/>
    <property type="evidence" value="ECO:0000318"/>
    <property type="project" value="GO_Central"/>
</dbReference>
<dbReference type="InterPro" id="IPR028082">
    <property type="entry name" value="Peripla_BP_I"/>
</dbReference>
<keyword evidence="3 9" id="KW-1133">Transmembrane helix</keyword>
<dbReference type="PANTHER" id="PTHR10519">
    <property type="entry name" value="GABA-B RECEPTOR"/>
    <property type="match status" value="1"/>
</dbReference>
<evidence type="ECO:0008006" key="14">
    <source>
        <dbReference type="Google" id="ProtNLM"/>
    </source>
</evidence>
<name>A7S035_NEMVE</name>
<feature type="domain" description="Receptor ligand binding region" evidence="11">
    <location>
        <begin position="71"/>
        <end position="164"/>
    </location>
</feature>
<feature type="transmembrane region" description="Helical" evidence="9">
    <location>
        <begin position="201"/>
        <end position="226"/>
    </location>
</feature>
<keyword evidence="4" id="KW-0297">G-protein coupled receptor</keyword>
<feature type="non-terminal residue" evidence="12">
    <location>
        <position position="1"/>
    </location>
</feature>
<organism evidence="12 13">
    <name type="scientific">Nematostella vectensis</name>
    <name type="common">Starlet sea anemone</name>
    <dbReference type="NCBI Taxonomy" id="45351"/>
    <lineage>
        <taxon>Eukaryota</taxon>
        <taxon>Metazoa</taxon>
        <taxon>Cnidaria</taxon>
        <taxon>Anthozoa</taxon>
        <taxon>Hexacorallia</taxon>
        <taxon>Actiniaria</taxon>
        <taxon>Edwardsiidae</taxon>
        <taxon>Nematostella</taxon>
    </lineage>
</organism>
<sequence>WLIPGWYDNRWWVVKDPDVDCTSTQLRAAVGNYISTAEPTEPDDWNAAVISGKVRVLMHSFPAQASDVRDNYLTRVNQSDFSFPLYYPFGYDSTWAMALTLNASLSPLRAMGKSLESFSYGDNETADLFKRILWNTTFNGLTGKVRFDENGDRIGITHILQLQGERLLMITDYDGNYYSGGSPSKDRIDVEDMMFSVDARLFIVVTVFSFLGISFAAVCLSFNIYFREQRIVKMSSPRLNILTILGGITMYVAVVVFGVDGEMVTEQQGTILCQVR</sequence>
<dbReference type="PRINTS" id="PR01176">
    <property type="entry name" value="GABABRECEPTR"/>
</dbReference>
<keyword evidence="7" id="KW-0325">Glycoprotein</keyword>
<dbReference type="SUPFAM" id="SSF53822">
    <property type="entry name" value="Periplasmic binding protein-like I"/>
    <property type="match status" value="1"/>
</dbReference>
<evidence type="ECO:0000256" key="9">
    <source>
        <dbReference type="SAM" id="Phobius"/>
    </source>
</evidence>
<evidence type="ECO:0000256" key="4">
    <source>
        <dbReference type="ARBA" id="ARBA00023040"/>
    </source>
</evidence>
<keyword evidence="6" id="KW-0675">Receptor</keyword>
<proteinExistence type="predicted"/>
<evidence type="ECO:0000256" key="1">
    <source>
        <dbReference type="ARBA" id="ARBA00004141"/>
    </source>
</evidence>
<dbReference type="PRINTS" id="PR01177">
    <property type="entry name" value="GABAB1RECPTR"/>
</dbReference>
<dbReference type="HOGENOM" id="CLU_1010371_0_0_1"/>
<evidence type="ECO:0000313" key="13">
    <source>
        <dbReference type="Proteomes" id="UP000001593"/>
    </source>
</evidence>
<dbReference type="Pfam" id="PF00003">
    <property type="entry name" value="7tm_3"/>
    <property type="match status" value="1"/>
</dbReference>
<dbReference type="GO" id="GO:0004965">
    <property type="term" value="F:G protein-coupled GABA receptor activity"/>
    <property type="evidence" value="ECO:0000318"/>
    <property type="project" value="GO_Central"/>
</dbReference>
<dbReference type="PANTHER" id="PTHR10519:SF20">
    <property type="entry name" value="G-PROTEIN COUPLED RECEPTOR 156-RELATED"/>
    <property type="match status" value="1"/>
</dbReference>
<feature type="domain" description="G-protein coupled receptors family 3 profile" evidence="10">
    <location>
        <begin position="196"/>
        <end position="276"/>
    </location>
</feature>
<evidence type="ECO:0000256" key="5">
    <source>
        <dbReference type="ARBA" id="ARBA00023136"/>
    </source>
</evidence>
<dbReference type="InterPro" id="IPR001828">
    <property type="entry name" value="ANF_lig-bd_rcpt"/>
</dbReference>
<dbReference type="InterPro" id="IPR002455">
    <property type="entry name" value="GPCR3_GABA-B"/>
</dbReference>
<keyword evidence="13" id="KW-1185">Reference proteome</keyword>
<dbReference type="Proteomes" id="UP000001593">
    <property type="component" value="Unassembled WGS sequence"/>
</dbReference>
<evidence type="ECO:0000259" key="11">
    <source>
        <dbReference type="Pfam" id="PF01094"/>
    </source>
</evidence>
<gene>
    <name evidence="12" type="ORF">NEMVEDRAFT_v1g99516</name>
</gene>
<dbReference type="InParanoid" id="A7S035"/>
<keyword evidence="8" id="KW-0807">Transducer</keyword>
<accession>A7S035</accession>
<dbReference type="AlphaFoldDB" id="A7S035"/>
<protein>
    <recommendedName>
        <fullName evidence="14">G-protein coupled receptors family 3 profile domain-containing protein</fullName>
    </recommendedName>
</protein>
<dbReference type="FunFam" id="3.40.50.2300:FF:000379">
    <property type="entry name" value="Gamma-aminobutyric acid B receptor"/>
    <property type="match status" value="1"/>
</dbReference>
<dbReference type="EMBL" id="DS469559">
    <property type="protein sequence ID" value="EDO42895.1"/>
    <property type="molecule type" value="Genomic_DNA"/>
</dbReference>
<evidence type="ECO:0000313" key="12">
    <source>
        <dbReference type="EMBL" id="EDO42895.1"/>
    </source>
</evidence>
<dbReference type="PhylomeDB" id="A7S035"/>
<evidence type="ECO:0000256" key="3">
    <source>
        <dbReference type="ARBA" id="ARBA00022989"/>
    </source>
</evidence>